<evidence type="ECO:0000313" key="8">
    <source>
        <dbReference type="EMBL" id="REF29976.1"/>
    </source>
</evidence>
<feature type="transmembrane region" description="Helical" evidence="6">
    <location>
        <begin position="298"/>
        <end position="317"/>
    </location>
</feature>
<feature type="transmembrane region" description="Helical" evidence="6">
    <location>
        <begin position="90"/>
        <end position="110"/>
    </location>
</feature>
<keyword evidence="5 6" id="KW-0472">Membrane</keyword>
<dbReference type="InterPro" id="IPR050189">
    <property type="entry name" value="MFS_Efflux_Transporters"/>
</dbReference>
<feature type="transmembrane region" description="Helical" evidence="6">
    <location>
        <begin position="265"/>
        <end position="286"/>
    </location>
</feature>
<evidence type="ECO:0000256" key="1">
    <source>
        <dbReference type="ARBA" id="ARBA00004651"/>
    </source>
</evidence>
<keyword evidence="4 6" id="KW-1133">Transmembrane helix</keyword>
<name>A0A3D9UKX2_9MICO</name>
<dbReference type="SUPFAM" id="SSF103473">
    <property type="entry name" value="MFS general substrate transporter"/>
    <property type="match status" value="1"/>
</dbReference>
<feature type="transmembrane region" description="Helical" evidence="6">
    <location>
        <begin position="116"/>
        <end position="141"/>
    </location>
</feature>
<organism evidence="8 9">
    <name type="scientific">Calidifontibacter indicus</name>
    <dbReference type="NCBI Taxonomy" id="419650"/>
    <lineage>
        <taxon>Bacteria</taxon>
        <taxon>Bacillati</taxon>
        <taxon>Actinomycetota</taxon>
        <taxon>Actinomycetes</taxon>
        <taxon>Micrococcales</taxon>
        <taxon>Dermacoccaceae</taxon>
        <taxon>Calidifontibacter</taxon>
    </lineage>
</organism>
<dbReference type="OrthoDB" id="4332123at2"/>
<feature type="transmembrane region" description="Helical" evidence="6">
    <location>
        <begin position="59"/>
        <end position="83"/>
    </location>
</feature>
<evidence type="ECO:0000259" key="7">
    <source>
        <dbReference type="PROSITE" id="PS50850"/>
    </source>
</evidence>
<keyword evidence="9" id="KW-1185">Reference proteome</keyword>
<dbReference type="InterPro" id="IPR020846">
    <property type="entry name" value="MFS_dom"/>
</dbReference>
<feature type="transmembrane region" description="Helical" evidence="6">
    <location>
        <begin position="397"/>
        <end position="417"/>
    </location>
</feature>
<feature type="transmembrane region" description="Helical" evidence="6">
    <location>
        <begin position="356"/>
        <end position="382"/>
    </location>
</feature>
<keyword evidence="3 6" id="KW-0812">Transmembrane</keyword>
<dbReference type="GO" id="GO:0022857">
    <property type="term" value="F:transmembrane transporter activity"/>
    <property type="evidence" value="ECO:0007669"/>
    <property type="project" value="InterPro"/>
</dbReference>
<evidence type="ECO:0000256" key="3">
    <source>
        <dbReference type="ARBA" id="ARBA00022692"/>
    </source>
</evidence>
<accession>A0A3D9UKX2</accession>
<dbReference type="PANTHER" id="PTHR43124">
    <property type="entry name" value="PURINE EFFLUX PUMP PBUE"/>
    <property type="match status" value="1"/>
</dbReference>
<evidence type="ECO:0000256" key="4">
    <source>
        <dbReference type="ARBA" id="ARBA00022989"/>
    </source>
</evidence>
<dbReference type="InterPro" id="IPR011701">
    <property type="entry name" value="MFS"/>
</dbReference>
<dbReference type="InterPro" id="IPR036259">
    <property type="entry name" value="MFS_trans_sf"/>
</dbReference>
<feature type="transmembrane region" description="Helical" evidence="6">
    <location>
        <begin position="323"/>
        <end position="344"/>
    </location>
</feature>
<feature type="transmembrane region" description="Helical" evidence="6">
    <location>
        <begin position="153"/>
        <end position="175"/>
    </location>
</feature>
<feature type="domain" description="Major facilitator superfamily (MFS) profile" evidence="7">
    <location>
        <begin position="25"/>
        <end position="424"/>
    </location>
</feature>
<dbReference type="PANTHER" id="PTHR43124:SF3">
    <property type="entry name" value="CHLORAMPHENICOL EFFLUX PUMP RV0191"/>
    <property type="match status" value="1"/>
</dbReference>
<proteinExistence type="predicted"/>
<dbReference type="Pfam" id="PF07690">
    <property type="entry name" value="MFS_1"/>
    <property type="match status" value="1"/>
</dbReference>
<comment type="caution">
    <text evidence="8">The sequence shown here is derived from an EMBL/GenBank/DDBJ whole genome shotgun (WGS) entry which is preliminary data.</text>
</comment>
<dbReference type="EMBL" id="QTUA01000001">
    <property type="protein sequence ID" value="REF29976.1"/>
    <property type="molecule type" value="Genomic_DNA"/>
</dbReference>
<dbReference type="AlphaFoldDB" id="A0A3D9UKX2"/>
<dbReference type="Gene3D" id="1.20.1250.20">
    <property type="entry name" value="MFS general substrate transporter like domains"/>
    <property type="match status" value="2"/>
</dbReference>
<evidence type="ECO:0000256" key="5">
    <source>
        <dbReference type="ARBA" id="ARBA00023136"/>
    </source>
</evidence>
<gene>
    <name evidence="8" type="ORF">DFJ65_0966</name>
</gene>
<keyword evidence="2" id="KW-1003">Cell membrane</keyword>
<feature type="transmembrane region" description="Helical" evidence="6">
    <location>
        <begin position="181"/>
        <end position="199"/>
    </location>
</feature>
<comment type="subcellular location">
    <subcellularLocation>
        <location evidence="1">Cell membrane</location>
        <topology evidence="1">Multi-pass membrane protein</topology>
    </subcellularLocation>
</comment>
<evidence type="ECO:0000313" key="9">
    <source>
        <dbReference type="Proteomes" id="UP000256253"/>
    </source>
</evidence>
<protein>
    <submittedName>
        <fullName evidence="8">Sugar phosphate permease</fullName>
    </submittedName>
</protein>
<reference evidence="8 9" key="1">
    <citation type="submission" date="2018-08" db="EMBL/GenBank/DDBJ databases">
        <title>Sequencing the genomes of 1000 actinobacteria strains.</title>
        <authorList>
            <person name="Klenk H.-P."/>
        </authorList>
    </citation>
    <scope>NUCLEOTIDE SEQUENCE [LARGE SCALE GENOMIC DNA]</scope>
    <source>
        <strain evidence="8 9">DSM 22967</strain>
    </source>
</reference>
<evidence type="ECO:0000256" key="2">
    <source>
        <dbReference type="ARBA" id="ARBA00022475"/>
    </source>
</evidence>
<sequence>MHERRQEVNSAALAYPIGGRRAWAVWGAALLVYVLAVFHRSSLGVAGVLAAERFHITSAQLATFTMVQLLVYAVMQVPVGAMLDRFGSRALLGAGLLLMTLAQFGFAFAHSFGAGVVARVFVGMGDAMVFVSVLRLVALWFPPTKSGMVTQATGWAGQVGAIVAAGPLASALSNFGWETSFLIAAGSGVVIAAIMFAVVKDTPFLDNSRTEMRMSAVGRALQAAWKTTATQLGLWCHFTAQFSSTVFAMIWGFPYLTVGLGFSSGQASALLSLMVVTGILVSPFIGGFAARFPYSRSSLVLGVVISIVTTWTVVLVWPGRPPTALVVLVCVLVSAGGPGSMVGFDLARTFNPPDRIGSATGIVNVGGFTASLCTVVLIGLVIDHVSPGGPSSWNLDSFRAAWCVQYLVWGIGLFQIFRLRRKVRAEIDADPDVDDALRRRFSQRVRGQ</sequence>
<feature type="transmembrane region" description="Helical" evidence="6">
    <location>
        <begin position="232"/>
        <end position="253"/>
    </location>
</feature>
<dbReference type="PROSITE" id="PS50850">
    <property type="entry name" value="MFS"/>
    <property type="match status" value="1"/>
</dbReference>
<dbReference type="Proteomes" id="UP000256253">
    <property type="component" value="Unassembled WGS sequence"/>
</dbReference>
<dbReference type="GO" id="GO:0005886">
    <property type="term" value="C:plasma membrane"/>
    <property type="evidence" value="ECO:0007669"/>
    <property type="project" value="UniProtKB-SubCell"/>
</dbReference>
<evidence type="ECO:0000256" key="6">
    <source>
        <dbReference type="SAM" id="Phobius"/>
    </source>
</evidence>